<dbReference type="PANTHER" id="PTHR31656">
    <property type="entry name" value="ROOT CAP DOMAIN-CONTAINING PROTEIN"/>
    <property type="match status" value="1"/>
</dbReference>
<dbReference type="Proteomes" id="UP000554482">
    <property type="component" value="Unassembled WGS sequence"/>
</dbReference>
<evidence type="ECO:0000313" key="1">
    <source>
        <dbReference type="EMBL" id="KAF5201424.1"/>
    </source>
</evidence>
<accession>A0A7J6WVJ0</accession>
<gene>
    <name evidence="1" type="ORF">FRX31_008989</name>
</gene>
<name>A0A7J6WVJ0_THATH</name>
<dbReference type="EMBL" id="JABWDY010009463">
    <property type="protein sequence ID" value="KAF5201424.1"/>
    <property type="molecule type" value="Genomic_DNA"/>
</dbReference>
<evidence type="ECO:0000313" key="2">
    <source>
        <dbReference type="Proteomes" id="UP000554482"/>
    </source>
</evidence>
<reference evidence="1 2" key="1">
    <citation type="submission" date="2020-06" db="EMBL/GenBank/DDBJ databases">
        <title>Transcriptomic and genomic resources for Thalictrum thalictroides and T. hernandezii: Facilitating candidate gene discovery in an emerging model plant lineage.</title>
        <authorList>
            <person name="Arias T."/>
            <person name="Riano-Pachon D.M."/>
            <person name="Di Stilio V.S."/>
        </authorList>
    </citation>
    <scope>NUCLEOTIDE SEQUENCE [LARGE SCALE GENOMIC DNA]</scope>
    <source>
        <strain evidence="2">cv. WT478/WT964</strain>
        <tissue evidence="1">Leaves</tissue>
    </source>
</reference>
<keyword evidence="2" id="KW-1185">Reference proteome</keyword>
<protein>
    <submittedName>
        <fullName evidence="1">Late embryogenesis abundant (LEA) protein-like protein</fullName>
    </submittedName>
</protein>
<organism evidence="1 2">
    <name type="scientific">Thalictrum thalictroides</name>
    <name type="common">Rue-anemone</name>
    <name type="synonym">Anemone thalictroides</name>
    <dbReference type="NCBI Taxonomy" id="46969"/>
    <lineage>
        <taxon>Eukaryota</taxon>
        <taxon>Viridiplantae</taxon>
        <taxon>Streptophyta</taxon>
        <taxon>Embryophyta</taxon>
        <taxon>Tracheophyta</taxon>
        <taxon>Spermatophyta</taxon>
        <taxon>Magnoliopsida</taxon>
        <taxon>Ranunculales</taxon>
        <taxon>Ranunculaceae</taxon>
        <taxon>Thalictroideae</taxon>
        <taxon>Thalictrum</taxon>
    </lineage>
</organism>
<comment type="caution">
    <text evidence="1">The sequence shown here is derived from an EMBL/GenBank/DDBJ whole genome shotgun (WGS) entry which is preliminary data.</text>
</comment>
<dbReference type="AlphaFoldDB" id="A0A7J6WVJ0"/>
<proteinExistence type="predicted"/>
<sequence>MKGCCDSPNCNTPGAACFDPRFIGGDGIVFYFHEISINVVPITEQDDKIHNNQIPSDDCFAHLEVQFRFIGLSPEVEGVLGRIDLQT</sequence>
<dbReference type="OrthoDB" id="2012063at2759"/>